<dbReference type="InterPro" id="IPR002049">
    <property type="entry name" value="LE_dom"/>
</dbReference>
<evidence type="ECO:0000256" key="1">
    <source>
        <dbReference type="ARBA" id="ARBA00022536"/>
    </source>
</evidence>
<sequence>MNAIVLDLEVATNTPADAFVRTEGLAQTAGKCGHGQTCDPATGVCLICAAGRSGFKCEQNCPKGFWGVGCSEKCFCDADGGSCNSIDGTCECALGFTSKYCDQKCPAETWGFNCSQKCRHCLNGVTAKATGRFVTRPRDCANVLRGTLATSIVMPDFGGPTV</sequence>
<reference evidence="4" key="3">
    <citation type="submission" date="2016-06" db="UniProtKB">
        <authorList>
            <consortium name="WormBaseParasite"/>
        </authorList>
    </citation>
    <scope>IDENTIFICATION</scope>
</reference>
<dbReference type="GO" id="GO:0005044">
    <property type="term" value="F:scavenger receptor activity"/>
    <property type="evidence" value="ECO:0007669"/>
    <property type="project" value="InterPro"/>
</dbReference>
<keyword evidence="1" id="KW-0245">EGF-like domain</keyword>
<reference evidence="3" key="2">
    <citation type="submission" date="2014-05" db="EMBL/GenBank/DDBJ databases">
        <title>The genome and life-stage specific transcriptomes of Globodera pallida elucidate key aspects of plant parasitism by a cyst nematode.</title>
        <authorList>
            <person name="Cotton J.A."/>
            <person name="Lilley C.J."/>
            <person name="Jones L.M."/>
            <person name="Kikuchi T."/>
            <person name="Reid A.J."/>
            <person name="Thorpe P."/>
            <person name="Tsai I.J."/>
            <person name="Beasley H."/>
            <person name="Blok V."/>
            <person name="Cock P.J.A."/>
            <person name="Van den Akker S.E."/>
            <person name="Holroyd N."/>
            <person name="Hunt M."/>
            <person name="Mantelin S."/>
            <person name="Naghra H."/>
            <person name="Pain A."/>
            <person name="Palomares-Rius J.E."/>
            <person name="Zarowiecki M."/>
            <person name="Berriman M."/>
            <person name="Jones J.T."/>
            <person name="Urwin P.E."/>
        </authorList>
    </citation>
    <scope>NUCLEOTIDE SEQUENCE [LARGE SCALE GENOMIC DNA]</scope>
    <source>
        <strain evidence="3">Lindley</strain>
    </source>
</reference>
<name>A0A183BJ07_GLOPA</name>
<dbReference type="Pfam" id="PF00053">
    <property type="entry name" value="EGF_laminin"/>
    <property type="match status" value="1"/>
</dbReference>
<reference evidence="3" key="1">
    <citation type="submission" date="2013-12" db="EMBL/GenBank/DDBJ databases">
        <authorList>
            <person name="Aslett M."/>
        </authorList>
    </citation>
    <scope>NUCLEOTIDE SEQUENCE [LARGE SCALE GENOMIC DNA]</scope>
    <source>
        <strain evidence="3">Lindley</strain>
    </source>
</reference>
<keyword evidence="3" id="KW-1185">Reference proteome</keyword>
<dbReference type="Proteomes" id="UP000050741">
    <property type="component" value="Unassembled WGS sequence"/>
</dbReference>
<accession>A0A183BJ07</accession>
<organism evidence="3 4">
    <name type="scientific">Globodera pallida</name>
    <name type="common">Potato cyst nematode worm</name>
    <name type="synonym">Heterodera pallida</name>
    <dbReference type="NCBI Taxonomy" id="36090"/>
    <lineage>
        <taxon>Eukaryota</taxon>
        <taxon>Metazoa</taxon>
        <taxon>Ecdysozoa</taxon>
        <taxon>Nematoda</taxon>
        <taxon>Chromadorea</taxon>
        <taxon>Rhabditida</taxon>
        <taxon>Tylenchina</taxon>
        <taxon>Tylenchomorpha</taxon>
        <taxon>Tylenchoidea</taxon>
        <taxon>Heteroderidae</taxon>
        <taxon>Heteroderinae</taxon>
        <taxon>Globodera</taxon>
    </lineage>
</organism>
<dbReference type="WBParaSite" id="GPLIN_000058600">
    <property type="protein sequence ID" value="GPLIN_000058600"/>
    <property type="gene ID" value="GPLIN_000058600"/>
</dbReference>
<dbReference type="InterPro" id="IPR042635">
    <property type="entry name" value="MEGF10/SREC1/2-like"/>
</dbReference>
<dbReference type="AlphaFoldDB" id="A0A183BJ07"/>
<dbReference type="PANTHER" id="PTHR24043">
    <property type="entry name" value="SCAVENGER RECEPTOR CLASS F"/>
    <property type="match status" value="1"/>
</dbReference>
<feature type="domain" description="Laminin EGF-like" evidence="2">
    <location>
        <begin position="74"/>
        <end position="114"/>
    </location>
</feature>
<evidence type="ECO:0000259" key="2">
    <source>
        <dbReference type="SMART" id="SM00180"/>
    </source>
</evidence>
<evidence type="ECO:0000313" key="4">
    <source>
        <dbReference type="WBParaSite" id="GPLIN_000058600"/>
    </source>
</evidence>
<protein>
    <submittedName>
        <fullName evidence="4">EGF-like domain-containing protein</fullName>
    </submittedName>
</protein>
<evidence type="ECO:0000313" key="3">
    <source>
        <dbReference type="Proteomes" id="UP000050741"/>
    </source>
</evidence>
<dbReference type="SMART" id="SM00180">
    <property type="entry name" value="EGF_Lam"/>
    <property type="match status" value="2"/>
</dbReference>
<dbReference type="Gene3D" id="2.170.300.10">
    <property type="entry name" value="Tie2 ligand-binding domain superfamily"/>
    <property type="match status" value="1"/>
</dbReference>
<proteinExistence type="predicted"/>
<dbReference type="PANTHER" id="PTHR24043:SF8">
    <property type="entry name" value="EGF-LIKE DOMAIN-CONTAINING PROTEIN"/>
    <property type="match status" value="1"/>
</dbReference>
<feature type="domain" description="Laminin EGF-like" evidence="2">
    <location>
        <begin position="32"/>
        <end position="70"/>
    </location>
</feature>